<dbReference type="Proteomes" id="UP001239909">
    <property type="component" value="Unassembled WGS sequence"/>
</dbReference>
<dbReference type="Gene3D" id="3.50.50.60">
    <property type="entry name" value="FAD/NAD(P)-binding domain"/>
    <property type="match status" value="1"/>
</dbReference>
<evidence type="ECO:0000256" key="4">
    <source>
        <dbReference type="ARBA" id="ARBA00023004"/>
    </source>
</evidence>
<keyword evidence="4" id="KW-0408">Iron</keyword>
<evidence type="ECO:0000256" key="5">
    <source>
        <dbReference type="ARBA" id="ARBA00023014"/>
    </source>
</evidence>
<keyword evidence="3" id="KW-0560">Oxidoreductase</keyword>
<accession>A0ABQ6LSK3</accession>
<reference evidence="6 7" key="1">
    <citation type="submission" date="2023-04" db="EMBL/GenBank/DDBJ databases">
        <title>Marinoamorphus aggregata gen. nov., sp. Nov., isolate from tissue of brittle star Ophioplocus japonicus.</title>
        <authorList>
            <person name="Kawano K."/>
            <person name="Sawayama S."/>
            <person name="Nakagawa S."/>
        </authorList>
    </citation>
    <scope>NUCLEOTIDE SEQUENCE [LARGE SCALE GENOMIC DNA]</scope>
    <source>
        <strain evidence="6 7">NKW23</strain>
    </source>
</reference>
<sequence length="447" mass="47712">MAMAAAQDMRSTEQLRADLVVVGGGAAGVATAVTAARGGLEVVLIERHGFCGGGAVAGHSGTVCGLYEASDNPGNGPVQAVFGFAEAFVRALEARGGLADPVRYGKTFTRVHDPIVWRETADDLLAEAGVTVIYHAVATRVLAEGERIEGVELWTKQGPLRVLAPLTVDASGDADLVAMAGLPSFVGDNGRVQNPTMIFRLMGVDVPAFRAAYGDDTIMPAEVSEMIAAANRAGTFTLPRAKIWLFPTTRPGELLCNCTRIVGADGRELNPLHWRDFAEAETQGRRQARDYARFFRARLAGCENAFVNDMAVQVGVRQTRQISGTARLGNRDVVAGTKFADGIVRSPWPIELHAGEKPRVEWLLNDVYEVPYGCFVPERGEGILAAGRCLSAEHEAVASARVTAQCFGYGHAIGHAARLAVREGLAPRAIDGRDLRGILNRDGARLD</sequence>
<dbReference type="PANTHER" id="PTHR43498:SF1">
    <property type="entry name" value="COB--COM HETERODISULFIDE REDUCTASE IRON-SULFUR SUBUNIT A"/>
    <property type="match status" value="1"/>
</dbReference>
<dbReference type="Pfam" id="PF12831">
    <property type="entry name" value="FAD_oxidored"/>
    <property type="match status" value="1"/>
</dbReference>
<keyword evidence="2" id="KW-0479">Metal-binding</keyword>
<evidence type="ECO:0000256" key="2">
    <source>
        <dbReference type="ARBA" id="ARBA00022723"/>
    </source>
</evidence>
<evidence type="ECO:0000313" key="6">
    <source>
        <dbReference type="EMBL" id="GMG85053.1"/>
    </source>
</evidence>
<dbReference type="SUPFAM" id="SSF51905">
    <property type="entry name" value="FAD/NAD(P)-binding domain"/>
    <property type="match status" value="1"/>
</dbReference>
<evidence type="ECO:0000313" key="7">
    <source>
        <dbReference type="Proteomes" id="UP001239909"/>
    </source>
</evidence>
<keyword evidence="5" id="KW-0411">Iron-sulfur</keyword>
<comment type="caution">
    <text evidence="6">The sequence shown here is derived from an EMBL/GenBank/DDBJ whole genome shotgun (WGS) entry which is preliminary data.</text>
</comment>
<dbReference type="EMBL" id="BSYI01000049">
    <property type="protein sequence ID" value="GMG85053.1"/>
    <property type="molecule type" value="Genomic_DNA"/>
</dbReference>
<protein>
    <submittedName>
        <fullName evidence="6">FAD-dependent oxidoreductase</fullName>
    </submittedName>
</protein>
<evidence type="ECO:0000256" key="3">
    <source>
        <dbReference type="ARBA" id="ARBA00023002"/>
    </source>
</evidence>
<name>A0ABQ6LSK3_9RHOB</name>
<keyword evidence="1" id="KW-0004">4Fe-4S</keyword>
<keyword evidence="7" id="KW-1185">Reference proteome</keyword>
<evidence type="ECO:0000256" key="1">
    <source>
        <dbReference type="ARBA" id="ARBA00022485"/>
    </source>
</evidence>
<gene>
    <name evidence="6" type="ORF">LNKW23_42690</name>
</gene>
<dbReference type="PANTHER" id="PTHR43498">
    <property type="entry name" value="FERREDOXIN:COB-COM HETERODISULFIDE REDUCTASE SUBUNIT A"/>
    <property type="match status" value="1"/>
</dbReference>
<dbReference type="InterPro" id="IPR039650">
    <property type="entry name" value="HdrA-like"/>
</dbReference>
<organism evidence="6 7">
    <name type="scientific">Paralimibaculum aggregatum</name>
    <dbReference type="NCBI Taxonomy" id="3036245"/>
    <lineage>
        <taxon>Bacteria</taxon>
        <taxon>Pseudomonadati</taxon>
        <taxon>Pseudomonadota</taxon>
        <taxon>Alphaproteobacteria</taxon>
        <taxon>Rhodobacterales</taxon>
        <taxon>Paracoccaceae</taxon>
        <taxon>Paralimibaculum</taxon>
    </lineage>
</organism>
<dbReference type="InterPro" id="IPR036188">
    <property type="entry name" value="FAD/NAD-bd_sf"/>
</dbReference>
<proteinExistence type="predicted"/>